<feature type="transmembrane region" description="Helical" evidence="1">
    <location>
        <begin position="58"/>
        <end position="79"/>
    </location>
</feature>
<accession>A0A5C1EA32</accession>
<dbReference type="Gene3D" id="2.40.70.10">
    <property type="entry name" value="Acid Proteases"/>
    <property type="match status" value="1"/>
</dbReference>
<sequence length="246" mass="25996">MGIDQRGGHDARAKARFHLPEAEKMRRLNALRHALQRATPQSGERPGRHPTGHYSRTILAPLCFFLGLGALAFAFFSWLGSPTVRQAGTRMEIVIPAALDGHHYLDGAINGQPVTFLIDSGASYVSVSHGLAQQLGLARGNSATFMTATGPVSGQIVADQAVAAGGFGPLPLSVSVMPGSRPMALLGQNFLRHVETVQANRQLILRGTALPASKAPSPARIRAPWVALTGVALLIAALALRSGRRP</sequence>
<keyword evidence="2" id="KW-0378">Hydrolase</keyword>
<dbReference type="InterPro" id="IPR034122">
    <property type="entry name" value="Retropepsin-like_bacterial"/>
</dbReference>
<dbReference type="NCBIfam" id="TIGR02281">
    <property type="entry name" value="clan_AA_DTGA"/>
    <property type="match status" value="1"/>
</dbReference>
<keyword evidence="1" id="KW-1133">Transmembrane helix</keyword>
<reference evidence="2 3" key="1">
    <citation type="submission" date="2017-07" db="EMBL/GenBank/DDBJ databases">
        <title>Complete genome sequence of Oryzomicrobium terrae TPP412.</title>
        <authorList>
            <person name="Chiu L.-W."/>
            <person name="Lo K.-J."/>
            <person name="Tsai Y.-M."/>
            <person name="Lin S.-S."/>
            <person name="Kuo C.-H."/>
            <person name="Liu C.-T."/>
        </authorList>
    </citation>
    <scope>NUCLEOTIDE SEQUENCE [LARGE SCALE GENOMIC DNA]</scope>
    <source>
        <strain evidence="2 3">TPP412</strain>
    </source>
</reference>
<feature type="transmembrane region" description="Helical" evidence="1">
    <location>
        <begin position="223"/>
        <end position="240"/>
    </location>
</feature>
<dbReference type="Proteomes" id="UP000323671">
    <property type="component" value="Chromosome"/>
</dbReference>
<name>A0A5C1EA32_9RHOO</name>
<dbReference type="GO" id="GO:0006508">
    <property type="term" value="P:proteolysis"/>
    <property type="evidence" value="ECO:0007669"/>
    <property type="project" value="UniProtKB-KW"/>
</dbReference>
<dbReference type="AlphaFoldDB" id="A0A5C1EA32"/>
<dbReference type="KEGG" id="otr:OTERR_22960"/>
<dbReference type="InterPro" id="IPR021109">
    <property type="entry name" value="Peptidase_aspartic_dom_sf"/>
</dbReference>
<dbReference type="InterPro" id="IPR011969">
    <property type="entry name" value="Clan_AA_Asp_peptidase_C"/>
</dbReference>
<gene>
    <name evidence="2" type="ORF">OTERR_22960</name>
</gene>
<evidence type="ECO:0000256" key="1">
    <source>
        <dbReference type="SAM" id="Phobius"/>
    </source>
</evidence>
<evidence type="ECO:0000313" key="3">
    <source>
        <dbReference type="Proteomes" id="UP000323671"/>
    </source>
</evidence>
<dbReference type="RefSeq" id="WP_223115943.1">
    <property type="nucleotide sequence ID" value="NZ_CP022579.1"/>
</dbReference>
<protein>
    <submittedName>
        <fullName evidence="2">Aspartyl protease family protein</fullName>
    </submittedName>
</protein>
<keyword evidence="1" id="KW-0812">Transmembrane</keyword>
<dbReference type="InterPro" id="IPR001969">
    <property type="entry name" value="Aspartic_peptidase_AS"/>
</dbReference>
<dbReference type="PROSITE" id="PS00141">
    <property type="entry name" value="ASP_PROTEASE"/>
    <property type="match status" value="1"/>
</dbReference>
<dbReference type="GO" id="GO:0004190">
    <property type="term" value="F:aspartic-type endopeptidase activity"/>
    <property type="evidence" value="ECO:0007669"/>
    <property type="project" value="InterPro"/>
</dbReference>
<keyword evidence="3" id="KW-1185">Reference proteome</keyword>
<organism evidence="2 3">
    <name type="scientific">Oryzomicrobium terrae</name>
    <dbReference type="NCBI Taxonomy" id="1735038"/>
    <lineage>
        <taxon>Bacteria</taxon>
        <taxon>Pseudomonadati</taxon>
        <taxon>Pseudomonadota</taxon>
        <taxon>Betaproteobacteria</taxon>
        <taxon>Rhodocyclales</taxon>
        <taxon>Rhodocyclaceae</taxon>
        <taxon>Oryzomicrobium</taxon>
    </lineage>
</organism>
<dbReference type="Pfam" id="PF13975">
    <property type="entry name" value="gag-asp_proteas"/>
    <property type="match status" value="1"/>
</dbReference>
<dbReference type="EMBL" id="CP022579">
    <property type="protein sequence ID" value="QEL65772.1"/>
    <property type="molecule type" value="Genomic_DNA"/>
</dbReference>
<evidence type="ECO:0000313" key="2">
    <source>
        <dbReference type="EMBL" id="QEL65772.1"/>
    </source>
</evidence>
<dbReference type="CDD" id="cd05483">
    <property type="entry name" value="retropepsin_like_bacteria"/>
    <property type="match status" value="1"/>
</dbReference>
<dbReference type="SUPFAM" id="SSF50630">
    <property type="entry name" value="Acid proteases"/>
    <property type="match status" value="1"/>
</dbReference>
<keyword evidence="2" id="KW-0645">Protease</keyword>
<proteinExistence type="predicted"/>
<keyword evidence="1" id="KW-0472">Membrane</keyword>